<dbReference type="EMBL" id="BRZI01000002">
    <property type="protein sequence ID" value="GLD28651.1"/>
    <property type="molecule type" value="Genomic_DNA"/>
</dbReference>
<gene>
    <name evidence="2" type="ORF">Mkiyose1413_05340</name>
    <name evidence="1" type="ORF">SRL2020028_01030</name>
</gene>
<reference evidence="2" key="1">
    <citation type="submission" date="2022-08" db="EMBL/GenBank/DDBJ databases">
        <title>Mycobacterium kiyosense sp. nov., scotochromogenic slow-glowing species isolated from respiratory specimens.</title>
        <authorList>
            <person name="Fukano H."/>
            <person name="Kazumi Y."/>
            <person name="Sakagami N."/>
            <person name="Ato M."/>
            <person name="Mitarai S."/>
            <person name="Hoshino Y."/>
        </authorList>
    </citation>
    <scope>NUCLEOTIDE SEQUENCE</scope>
    <source>
        <strain evidence="2">1413</strain>
        <strain evidence="1">SRL2020-028</strain>
    </source>
</reference>
<dbReference type="GeneID" id="83627161"/>
<dbReference type="PANTHER" id="PTHR36451">
    <property type="entry name" value="PAPS-DEPENDENT SULFOTRANSFERASE STF3"/>
    <property type="match status" value="1"/>
</dbReference>
<dbReference type="Pfam" id="PF13469">
    <property type="entry name" value="Sulfotransfer_3"/>
    <property type="match status" value="1"/>
</dbReference>
<dbReference type="EMBL" id="BRXE01000001">
    <property type="protein sequence ID" value="GLB80847.1"/>
    <property type="molecule type" value="Genomic_DNA"/>
</dbReference>
<comment type="caution">
    <text evidence="2">The sequence shown here is derived from an EMBL/GenBank/DDBJ whole genome shotgun (WGS) entry which is preliminary data.</text>
</comment>
<dbReference type="Proteomes" id="UP001064782">
    <property type="component" value="Unassembled WGS sequence"/>
</dbReference>
<sequence>MSDSEEVTLLQPEALMAAACAQTGLTDFRDENFREPLAQFLASARAEARMSDIGVATLAQDVIRLLANRLLLQADFTAHPEIAAEDAADPIVIVGNPRTGTTKLQRMLGAHPHIQSVKLWQILFPGRLPGDPDPRLGLATAFQQQLTDAFPAFMAAHPMVADEPEEEALLLQMTFDRVGAHNWFYRTPTYHSWLKDRDQHAAYAYLREVLQHLQWQGGGRRGPWVLKSPLHTGNITTFLETFPRATLVHCHRDHVKTVPSFCGLVELIRMSRGQEVDRDELGAFLRDELAEHWRQNLAARAALPAEQILDVGFDEIVTDPIAVIHKVFAAREDRLDEADAETMLRWNLDNPAGKYGVHHYSLEQYGLSADSVHDAFADYYAHFGRLLPSVALR</sequence>
<name>A0A9P3UW34_9MYCO</name>
<dbReference type="PANTHER" id="PTHR36451:SF1">
    <property type="entry name" value="OMEGA-HYDROXY-BETA-DIHYDROMENAQUINONE-9 SULFOTRANSFERASE STF3"/>
    <property type="match status" value="1"/>
</dbReference>
<dbReference type="InterPro" id="IPR027417">
    <property type="entry name" value="P-loop_NTPase"/>
</dbReference>
<protein>
    <submittedName>
        <fullName evidence="2">Sulfotransferase</fullName>
    </submittedName>
</protein>
<dbReference type="InterPro" id="IPR052736">
    <property type="entry name" value="Stf3_sulfotransferase"/>
</dbReference>
<dbReference type="SUPFAM" id="SSF52540">
    <property type="entry name" value="P-loop containing nucleoside triphosphate hydrolases"/>
    <property type="match status" value="1"/>
</dbReference>
<keyword evidence="3" id="KW-1185">Reference proteome</keyword>
<accession>A0A9P3UW34</accession>
<evidence type="ECO:0000313" key="3">
    <source>
        <dbReference type="Proteomes" id="UP001064782"/>
    </source>
</evidence>
<dbReference type="Proteomes" id="UP001165663">
    <property type="component" value="Unassembled WGS sequence"/>
</dbReference>
<organism evidence="2 3">
    <name type="scientific">Mycobacterium kiyosense</name>
    <dbReference type="NCBI Taxonomy" id="2871094"/>
    <lineage>
        <taxon>Bacteria</taxon>
        <taxon>Bacillati</taxon>
        <taxon>Actinomycetota</taxon>
        <taxon>Actinomycetes</taxon>
        <taxon>Mycobacteriales</taxon>
        <taxon>Mycobacteriaceae</taxon>
        <taxon>Mycobacterium</taxon>
    </lineage>
</organism>
<evidence type="ECO:0000313" key="2">
    <source>
        <dbReference type="EMBL" id="GLD28651.1"/>
    </source>
</evidence>
<dbReference type="Gene3D" id="3.40.50.300">
    <property type="entry name" value="P-loop containing nucleotide triphosphate hydrolases"/>
    <property type="match status" value="1"/>
</dbReference>
<dbReference type="AlphaFoldDB" id="A0A9P3UW34"/>
<evidence type="ECO:0000313" key="1">
    <source>
        <dbReference type="EMBL" id="GLB80847.1"/>
    </source>
</evidence>
<dbReference type="RefSeq" id="WP_236977325.1">
    <property type="nucleotide sequence ID" value="NZ_BRXE01000001.1"/>
</dbReference>
<proteinExistence type="predicted"/>